<dbReference type="AlphaFoldDB" id="A0A8S4A535"/>
<comment type="caution">
    <text evidence="4">The sequence shown here is derived from an EMBL/GenBank/DDBJ whole genome shotgun (WGS) entry which is preliminary data.</text>
</comment>
<dbReference type="InterPro" id="IPR006026">
    <property type="entry name" value="Peptidase_Metallo"/>
</dbReference>
<keyword evidence="1 2" id="KW-0479">Metal-binding</keyword>
<keyword evidence="1 2" id="KW-0482">Metalloprotease</keyword>
<dbReference type="SUPFAM" id="SSF55486">
    <property type="entry name" value="Metalloproteases ('zincins'), catalytic domain"/>
    <property type="match status" value="1"/>
</dbReference>
<dbReference type="OrthoDB" id="291007at2759"/>
<dbReference type="Proteomes" id="UP000677803">
    <property type="component" value="Unassembled WGS sequence"/>
</dbReference>
<dbReference type="PANTHER" id="PTHR10127">
    <property type="entry name" value="DISCOIDIN, CUB, EGF, LAMININ , AND ZINC METALLOPROTEASE DOMAIN CONTAINING"/>
    <property type="match status" value="1"/>
</dbReference>
<dbReference type="PANTHER" id="PTHR10127:SF899">
    <property type="entry name" value="ASTACIN-LIKE METALLOENDOPEPTIDASE-RELATED"/>
    <property type="match status" value="1"/>
</dbReference>
<evidence type="ECO:0000313" key="4">
    <source>
        <dbReference type="EMBL" id="CAG5848761.1"/>
    </source>
</evidence>
<dbReference type="GO" id="GO:0008270">
    <property type="term" value="F:zinc ion binding"/>
    <property type="evidence" value="ECO:0007669"/>
    <property type="project" value="UniProtKB-UniRule"/>
</dbReference>
<feature type="active site" evidence="1">
    <location>
        <position position="187"/>
    </location>
</feature>
<comment type="caution">
    <text evidence="1">Lacks conserved residue(s) required for the propagation of feature annotation.</text>
</comment>
<dbReference type="PRINTS" id="PR00480">
    <property type="entry name" value="ASTACIN"/>
</dbReference>
<keyword evidence="1 2" id="KW-0862">Zinc</keyword>
<dbReference type="InterPro" id="IPR024079">
    <property type="entry name" value="MetalloPept_cat_dom_sf"/>
</dbReference>
<dbReference type="InterPro" id="IPR001506">
    <property type="entry name" value="Peptidase_M12A"/>
</dbReference>
<accession>A0A8S4A535</accession>
<dbReference type="PROSITE" id="PS51864">
    <property type="entry name" value="ASTACIN"/>
    <property type="match status" value="1"/>
</dbReference>
<dbReference type="Gene3D" id="3.40.390.10">
    <property type="entry name" value="Collagenase (Catalytic Domain)"/>
    <property type="match status" value="1"/>
</dbReference>
<sequence length="289" mass="32157">MATQSRVPHGDGVAMVGNHGYGVAMAAGESEAGCWCPSESFGSEREGGDWTPRPSTASFFSLSWRKLSSTDGSGSTMSGSLSMLSPSRLSGSMRSSWPKTGRYVYVPYYISPDYTQQERGVILAGLQSFHQSTCVRFVPWTQTHRDYLHFLSGPGEGCKSFIGRQHGGQGVFLEKKGCLYQSTVQHEVLHALGFHHEQVRSDRDQYVRILSQNVQPVPTNNLLTPYDFSSVMHYGKYDFSSNGLPTIVAKHNHYLDFGHAHQMSPNDITRVNRLYGCRVCTEEPEFIVI</sequence>
<dbReference type="Pfam" id="PF01400">
    <property type="entry name" value="Astacin"/>
    <property type="match status" value="1"/>
</dbReference>
<dbReference type="EMBL" id="CAJRST010000001">
    <property type="protein sequence ID" value="CAG5848761.1"/>
    <property type="molecule type" value="Genomic_DNA"/>
</dbReference>
<evidence type="ECO:0000256" key="1">
    <source>
        <dbReference type="PROSITE-ProRule" id="PRU01211"/>
    </source>
</evidence>
<protein>
    <recommendedName>
        <fullName evidence="2">Metalloendopeptidase</fullName>
        <ecNumber evidence="2">3.4.24.-</ecNumber>
    </recommendedName>
</protein>
<evidence type="ECO:0000256" key="2">
    <source>
        <dbReference type="RuleBase" id="RU361183"/>
    </source>
</evidence>
<name>A0A8S4A535_9TELE</name>
<evidence type="ECO:0000313" key="5">
    <source>
        <dbReference type="Proteomes" id="UP000677803"/>
    </source>
</evidence>
<dbReference type="GO" id="GO:0004222">
    <property type="term" value="F:metalloendopeptidase activity"/>
    <property type="evidence" value="ECO:0007669"/>
    <property type="project" value="UniProtKB-UniRule"/>
</dbReference>
<feature type="binding site" evidence="1">
    <location>
        <position position="190"/>
    </location>
    <ligand>
        <name>Zn(2+)</name>
        <dbReference type="ChEBI" id="CHEBI:29105"/>
        <note>catalytic</note>
    </ligand>
</feature>
<comment type="cofactor">
    <cofactor evidence="1 2">
        <name>Zn(2+)</name>
        <dbReference type="ChEBI" id="CHEBI:29105"/>
    </cofactor>
    <text evidence="1 2">Binds 1 zinc ion per subunit.</text>
</comment>
<dbReference type="EC" id="3.4.24.-" evidence="2"/>
<feature type="binding site" evidence="1">
    <location>
        <position position="186"/>
    </location>
    <ligand>
        <name>Zn(2+)</name>
        <dbReference type="ChEBI" id="CHEBI:29105"/>
        <note>catalytic</note>
    </ligand>
</feature>
<reference evidence="4" key="1">
    <citation type="submission" date="2021-05" db="EMBL/GenBank/DDBJ databases">
        <authorList>
            <person name="Tigano A."/>
        </authorList>
    </citation>
    <scope>NUCLEOTIDE SEQUENCE</scope>
</reference>
<dbReference type="SMART" id="SM00235">
    <property type="entry name" value="ZnMc"/>
    <property type="match status" value="1"/>
</dbReference>
<keyword evidence="5" id="KW-1185">Reference proteome</keyword>
<feature type="domain" description="Peptidase M12A" evidence="3">
    <location>
        <begin position="87"/>
        <end position="278"/>
    </location>
</feature>
<evidence type="ECO:0000259" key="3">
    <source>
        <dbReference type="PROSITE" id="PS51864"/>
    </source>
</evidence>
<organism evidence="4 5">
    <name type="scientific">Menidia menidia</name>
    <name type="common">Atlantic silverside</name>
    <dbReference type="NCBI Taxonomy" id="238744"/>
    <lineage>
        <taxon>Eukaryota</taxon>
        <taxon>Metazoa</taxon>
        <taxon>Chordata</taxon>
        <taxon>Craniata</taxon>
        <taxon>Vertebrata</taxon>
        <taxon>Euteleostomi</taxon>
        <taxon>Actinopterygii</taxon>
        <taxon>Neopterygii</taxon>
        <taxon>Teleostei</taxon>
        <taxon>Neoteleostei</taxon>
        <taxon>Acanthomorphata</taxon>
        <taxon>Ovalentaria</taxon>
        <taxon>Atherinomorphae</taxon>
        <taxon>Atheriniformes</taxon>
        <taxon>Atherinopsidae</taxon>
        <taxon>Menidiinae</taxon>
        <taxon>Menidia</taxon>
    </lineage>
</organism>
<keyword evidence="1 2" id="KW-0645">Protease</keyword>
<feature type="binding site" evidence="1">
    <location>
        <position position="196"/>
    </location>
    <ligand>
        <name>Zn(2+)</name>
        <dbReference type="ChEBI" id="CHEBI:29105"/>
        <note>catalytic</note>
    </ligand>
</feature>
<keyword evidence="1 2" id="KW-0378">Hydrolase</keyword>
<gene>
    <name evidence="4" type="ORF">MMEN_LOCUS22</name>
</gene>
<dbReference type="GO" id="GO:0006508">
    <property type="term" value="P:proteolysis"/>
    <property type="evidence" value="ECO:0007669"/>
    <property type="project" value="UniProtKB-KW"/>
</dbReference>
<proteinExistence type="predicted"/>